<dbReference type="EMBL" id="CAMAPF010000045">
    <property type="protein sequence ID" value="CAH9084091.1"/>
    <property type="molecule type" value="Genomic_DNA"/>
</dbReference>
<feature type="region of interest" description="Disordered" evidence="3">
    <location>
        <begin position="157"/>
        <end position="178"/>
    </location>
</feature>
<reference evidence="5" key="1">
    <citation type="submission" date="2022-07" db="EMBL/GenBank/DDBJ databases">
        <authorList>
            <person name="Macas J."/>
            <person name="Novak P."/>
            <person name="Neumann P."/>
        </authorList>
    </citation>
    <scope>NUCLEOTIDE SEQUENCE</scope>
</reference>
<evidence type="ECO:0000256" key="1">
    <source>
        <dbReference type="ARBA" id="ARBA00004123"/>
    </source>
</evidence>
<evidence type="ECO:0000256" key="3">
    <source>
        <dbReference type="SAM" id="MobiDB-lite"/>
    </source>
</evidence>
<evidence type="ECO:0000313" key="5">
    <source>
        <dbReference type="EMBL" id="CAH9084091.1"/>
    </source>
</evidence>
<feature type="compositionally biased region" description="Gly residues" evidence="3">
    <location>
        <begin position="157"/>
        <end position="174"/>
    </location>
</feature>
<feature type="domain" description="KNOX1" evidence="4">
    <location>
        <begin position="182"/>
        <end position="226"/>
    </location>
</feature>
<dbReference type="GO" id="GO:0003677">
    <property type="term" value="F:DNA binding"/>
    <property type="evidence" value="ECO:0007669"/>
    <property type="project" value="InterPro"/>
</dbReference>
<keyword evidence="6" id="KW-1185">Reference proteome</keyword>
<sequence>MAFQNQFSPEMESSQHFSEQHLYESPSLLRSILPEQLSTQSTRNGIQPENHHHQQLTWLDSGVYRQQDQFVGVRDGSGAIADANFLNMQSNSESSSAAAERASSQWLSRAIAHGSVRDDEVSESRNSITAAGIMHGPPSNFNAVGDGEDYRNTGCRRGGGSAEVAEGGVGGGGSGKEKSEIERYKADISGHPLYEQLLATHVACLRIATPVDQLPRIDSQLAQTHEVIVQKYSAQIGNGNLNGDRELDQFMEGVWNSASFLKKMQKLVTPSF</sequence>
<dbReference type="SMART" id="SM01255">
    <property type="entry name" value="KNOX1"/>
    <property type="match status" value="1"/>
</dbReference>
<proteinExistence type="predicted"/>
<dbReference type="AlphaFoldDB" id="A0AAV0CRU9"/>
<dbReference type="Pfam" id="PF03790">
    <property type="entry name" value="KNOX1"/>
    <property type="match status" value="1"/>
</dbReference>
<name>A0AAV0CRU9_9ASTE</name>
<organism evidence="5 6">
    <name type="scientific">Cuscuta epithymum</name>
    <dbReference type="NCBI Taxonomy" id="186058"/>
    <lineage>
        <taxon>Eukaryota</taxon>
        <taxon>Viridiplantae</taxon>
        <taxon>Streptophyta</taxon>
        <taxon>Embryophyta</taxon>
        <taxon>Tracheophyta</taxon>
        <taxon>Spermatophyta</taxon>
        <taxon>Magnoliopsida</taxon>
        <taxon>eudicotyledons</taxon>
        <taxon>Gunneridae</taxon>
        <taxon>Pentapetalae</taxon>
        <taxon>asterids</taxon>
        <taxon>lamiids</taxon>
        <taxon>Solanales</taxon>
        <taxon>Convolvulaceae</taxon>
        <taxon>Cuscuteae</taxon>
        <taxon>Cuscuta</taxon>
        <taxon>Cuscuta subgen. Cuscuta</taxon>
    </lineage>
</organism>
<comment type="subcellular location">
    <subcellularLocation>
        <location evidence="1">Nucleus</location>
    </subcellularLocation>
</comment>
<evidence type="ECO:0000313" key="6">
    <source>
        <dbReference type="Proteomes" id="UP001152523"/>
    </source>
</evidence>
<evidence type="ECO:0000259" key="4">
    <source>
        <dbReference type="SMART" id="SM01255"/>
    </source>
</evidence>
<comment type="caution">
    <text evidence="5">The sequence shown here is derived from an EMBL/GenBank/DDBJ whole genome shotgun (WGS) entry which is preliminary data.</text>
</comment>
<evidence type="ECO:0000256" key="2">
    <source>
        <dbReference type="ARBA" id="ARBA00023242"/>
    </source>
</evidence>
<feature type="compositionally biased region" description="Polar residues" evidence="3">
    <location>
        <begin position="1"/>
        <end position="17"/>
    </location>
</feature>
<gene>
    <name evidence="5" type="ORF">CEPIT_LOCUS8790</name>
</gene>
<dbReference type="InterPro" id="IPR005540">
    <property type="entry name" value="KNOX1"/>
</dbReference>
<dbReference type="GO" id="GO:0005634">
    <property type="term" value="C:nucleus"/>
    <property type="evidence" value="ECO:0007669"/>
    <property type="project" value="UniProtKB-SubCell"/>
</dbReference>
<keyword evidence="2" id="KW-0539">Nucleus</keyword>
<accession>A0AAV0CRU9</accession>
<feature type="region of interest" description="Disordered" evidence="3">
    <location>
        <begin position="1"/>
        <end position="20"/>
    </location>
</feature>
<dbReference type="Proteomes" id="UP001152523">
    <property type="component" value="Unassembled WGS sequence"/>
</dbReference>
<protein>
    <recommendedName>
        <fullName evidence="4">KNOX1 domain-containing protein</fullName>
    </recommendedName>
</protein>